<evidence type="ECO:0000256" key="4">
    <source>
        <dbReference type="ARBA" id="ARBA00022679"/>
    </source>
</evidence>
<reference evidence="10" key="1">
    <citation type="submission" date="2019-08" db="EMBL/GenBank/DDBJ databases">
        <authorList>
            <person name="Kucharzyk K."/>
            <person name="Murdoch R.W."/>
            <person name="Higgins S."/>
            <person name="Loffler F."/>
        </authorList>
    </citation>
    <scope>NUCLEOTIDE SEQUENCE</scope>
</reference>
<feature type="transmembrane region" description="Helical" evidence="9">
    <location>
        <begin position="246"/>
        <end position="266"/>
    </location>
</feature>
<dbReference type="Pfam" id="PF03062">
    <property type="entry name" value="MBOAT"/>
    <property type="match status" value="1"/>
</dbReference>
<gene>
    <name evidence="10" type="primary">patA_48</name>
    <name evidence="10" type="ORF">SDC9_107201</name>
</gene>
<dbReference type="EMBL" id="VSSQ01017755">
    <property type="protein sequence ID" value="MPM60350.1"/>
    <property type="molecule type" value="Genomic_DNA"/>
</dbReference>
<dbReference type="EC" id="2.3.1.-" evidence="10"/>
<feature type="transmembrane region" description="Helical" evidence="9">
    <location>
        <begin position="111"/>
        <end position="134"/>
    </location>
</feature>
<evidence type="ECO:0000256" key="1">
    <source>
        <dbReference type="ARBA" id="ARBA00004651"/>
    </source>
</evidence>
<keyword evidence="5 9" id="KW-0812">Transmembrane</keyword>
<evidence type="ECO:0000313" key="10">
    <source>
        <dbReference type="EMBL" id="MPM60350.1"/>
    </source>
</evidence>
<evidence type="ECO:0000256" key="9">
    <source>
        <dbReference type="SAM" id="Phobius"/>
    </source>
</evidence>
<evidence type="ECO:0000256" key="7">
    <source>
        <dbReference type="ARBA" id="ARBA00023136"/>
    </source>
</evidence>
<protein>
    <submittedName>
        <fullName evidence="10">Peptidoglycan O-acetyltransferase</fullName>
        <ecNumber evidence="10">2.3.1.-</ecNumber>
    </submittedName>
</protein>
<name>A0A645B4F7_9ZZZZ</name>
<dbReference type="GO" id="GO:0016746">
    <property type="term" value="F:acyltransferase activity"/>
    <property type="evidence" value="ECO:0007669"/>
    <property type="project" value="UniProtKB-KW"/>
</dbReference>
<evidence type="ECO:0000256" key="5">
    <source>
        <dbReference type="ARBA" id="ARBA00022692"/>
    </source>
</evidence>
<evidence type="ECO:0000256" key="3">
    <source>
        <dbReference type="ARBA" id="ARBA00022475"/>
    </source>
</evidence>
<dbReference type="GO" id="GO:0005886">
    <property type="term" value="C:plasma membrane"/>
    <property type="evidence" value="ECO:0007669"/>
    <property type="project" value="UniProtKB-SubCell"/>
</dbReference>
<evidence type="ECO:0000256" key="8">
    <source>
        <dbReference type="ARBA" id="ARBA00023315"/>
    </source>
</evidence>
<dbReference type="GO" id="GO:0042121">
    <property type="term" value="P:alginic acid biosynthetic process"/>
    <property type="evidence" value="ECO:0007669"/>
    <property type="project" value="InterPro"/>
</dbReference>
<comment type="caution">
    <text evidence="10">The sequence shown here is derived from an EMBL/GenBank/DDBJ whole genome shotgun (WGS) entry which is preliminary data.</text>
</comment>
<dbReference type="InterPro" id="IPR028362">
    <property type="entry name" value="AlgI"/>
</dbReference>
<accession>A0A645B4F7</accession>
<dbReference type="InterPro" id="IPR051085">
    <property type="entry name" value="MB_O-acyltransferase"/>
</dbReference>
<dbReference type="PANTHER" id="PTHR13285:SF23">
    <property type="entry name" value="TEICHOIC ACID D-ALANYLTRANSFERASE"/>
    <property type="match status" value="1"/>
</dbReference>
<dbReference type="PANTHER" id="PTHR13285">
    <property type="entry name" value="ACYLTRANSFERASE"/>
    <property type="match status" value="1"/>
</dbReference>
<keyword evidence="8 10" id="KW-0012">Acyltransferase</keyword>
<organism evidence="10">
    <name type="scientific">bioreactor metagenome</name>
    <dbReference type="NCBI Taxonomy" id="1076179"/>
    <lineage>
        <taxon>unclassified sequences</taxon>
        <taxon>metagenomes</taxon>
        <taxon>ecological metagenomes</taxon>
    </lineage>
</organism>
<feature type="transmembrane region" description="Helical" evidence="9">
    <location>
        <begin position="178"/>
        <end position="201"/>
    </location>
</feature>
<keyword evidence="7 9" id="KW-0472">Membrane</keyword>
<sequence>MLIANQLALVADRAFDTFGGNLSAPMAWLGSVCYTLQIYYDFSGYSDMAIGLGKMFGFHFLENFRYPYAASSITEFWRRWHISLSTWFRDYVYIPLGGSQSGSRRKTVRNLFVVWLFTGIWHGANWTFLCWGVLYFLLLYAEKFLFPPVHPPKWLGHLYTLLMVNFAWVVFRAASLPAAFSFLSAMFSLTTDSAQTALVLLYLRENWAILAAALVFSFPIAKVMGKALSEVRPDGRSLAPLMNAGYTLLVAAIFLASVSLLVKGTYNPFIYFNF</sequence>
<evidence type="ECO:0000256" key="2">
    <source>
        <dbReference type="ARBA" id="ARBA00010323"/>
    </source>
</evidence>
<dbReference type="PIRSF" id="PIRSF500217">
    <property type="entry name" value="AlgI"/>
    <property type="match status" value="1"/>
</dbReference>
<comment type="similarity">
    <text evidence="2">Belongs to the membrane-bound acyltransferase family.</text>
</comment>
<evidence type="ECO:0000256" key="6">
    <source>
        <dbReference type="ARBA" id="ARBA00022989"/>
    </source>
</evidence>
<dbReference type="PIRSF" id="PIRSF016636">
    <property type="entry name" value="AlgI_DltB"/>
    <property type="match status" value="1"/>
</dbReference>
<keyword evidence="3" id="KW-1003">Cell membrane</keyword>
<keyword evidence="4 10" id="KW-0808">Transferase</keyword>
<dbReference type="InterPro" id="IPR004299">
    <property type="entry name" value="MBOAT_fam"/>
</dbReference>
<proteinExistence type="inferred from homology"/>
<keyword evidence="6 9" id="KW-1133">Transmembrane helix</keyword>
<dbReference type="AlphaFoldDB" id="A0A645B4F7"/>
<comment type="subcellular location">
    <subcellularLocation>
        <location evidence="1">Cell membrane</location>
        <topology evidence="1">Multi-pass membrane protein</topology>
    </subcellularLocation>
</comment>
<dbReference type="InterPro" id="IPR024194">
    <property type="entry name" value="Ac/AlaTfrase_AlgI/DltB"/>
</dbReference>
<feature type="transmembrane region" description="Helical" evidence="9">
    <location>
        <begin position="207"/>
        <end position="225"/>
    </location>
</feature>